<dbReference type="Pfam" id="PF13561">
    <property type="entry name" value="adh_short_C2"/>
    <property type="match status" value="1"/>
</dbReference>
<dbReference type="Proteomes" id="UP000655208">
    <property type="component" value="Unassembled WGS sequence"/>
</dbReference>
<accession>A0A917WJM0</accession>
<organism evidence="3 4">
    <name type="scientific">Nakamurella endophytica</name>
    <dbReference type="NCBI Taxonomy" id="1748367"/>
    <lineage>
        <taxon>Bacteria</taxon>
        <taxon>Bacillati</taxon>
        <taxon>Actinomycetota</taxon>
        <taxon>Actinomycetes</taxon>
        <taxon>Nakamurellales</taxon>
        <taxon>Nakamurellaceae</taxon>
        <taxon>Nakamurella</taxon>
    </lineage>
</organism>
<sequence>MLLTGRTALISGGGSGIGAATATLLAAQGARVVVADRTVKAATPVAASIGGDAGAAALDVRDTGALRTGVADIAGRVGRIDILVAAAGVFSLQPFAEVTEAEYDRTFAVNCKGMFFLLQAVAEVMVRQGGGTVVTVASQAGRRGEPLSSVYAATKAAVISFTRSAALDLIRAGIRVNAVAPGIVRTPMWDQVDGAYAAHLGLPPGAYTDRVRQAVPVGRLADPVEVAQVIAFLAGPHSSYVIGETVDVTGADPAS</sequence>
<dbReference type="Gene3D" id="3.40.50.720">
    <property type="entry name" value="NAD(P)-binding Rossmann-like Domain"/>
    <property type="match status" value="1"/>
</dbReference>
<evidence type="ECO:0000313" key="4">
    <source>
        <dbReference type="Proteomes" id="UP000655208"/>
    </source>
</evidence>
<dbReference type="InterPro" id="IPR036291">
    <property type="entry name" value="NAD(P)-bd_dom_sf"/>
</dbReference>
<reference evidence="3" key="1">
    <citation type="journal article" date="2014" name="Int. J. Syst. Evol. Microbiol.">
        <title>Complete genome sequence of Corynebacterium casei LMG S-19264T (=DSM 44701T), isolated from a smear-ripened cheese.</title>
        <authorList>
            <consortium name="US DOE Joint Genome Institute (JGI-PGF)"/>
            <person name="Walter F."/>
            <person name="Albersmeier A."/>
            <person name="Kalinowski J."/>
            <person name="Ruckert C."/>
        </authorList>
    </citation>
    <scope>NUCLEOTIDE SEQUENCE</scope>
    <source>
        <strain evidence="3">CGMCC 4.7308</strain>
    </source>
</reference>
<dbReference type="PANTHER" id="PTHR42760">
    <property type="entry name" value="SHORT-CHAIN DEHYDROGENASES/REDUCTASES FAMILY MEMBER"/>
    <property type="match status" value="1"/>
</dbReference>
<dbReference type="PROSITE" id="PS00061">
    <property type="entry name" value="ADH_SHORT"/>
    <property type="match status" value="1"/>
</dbReference>
<name>A0A917WJM0_9ACTN</name>
<dbReference type="PRINTS" id="PR00081">
    <property type="entry name" value="GDHRDH"/>
</dbReference>
<dbReference type="SUPFAM" id="SSF51735">
    <property type="entry name" value="NAD(P)-binding Rossmann-fold domains"/>
    <property type="match status" value="1"/>
</dbReference>
<dbReference type="EMBL" id="BMNA01000008">
    <property type="protein sequence ID" value="GGM10877.1"/>
    <property type="molecule type" value="Genomic_DNA"/>
</dbReference>
<evidence type="ECO:0000256" key="2">
    <source>
        <dbReference type="ARBA" id="ARBA00023002"/>
    </source>
</evidence>
<dbReference type="InterPro" id="IPR002347">
    <property type="entry name" value="SDR_fam"/>
</dbReference>
<dbReference type="GO" id="GO:0016616">
    <property type="term" value="F:oxidoreductase activity, acting on the CH-OH group of donors, NAD or NADP as acceptor"/>
    <property type="evidence" value="ECO:0007669"/>
    <property type="project" value="TreeGrafter"/>
</dbReference>
<protein>
    <submittedName>
        <fullName evidence="3">Sorbitol dehydrogenase</fullName>
    </submittedName>
</protein>
<dbReference type="AlphaFoldDB" id="A0A917WJM0"/>
<keyword evidence="4" id="KW-1185">Reference proteome</keyword>
<gene>
    <name evidence="3" type="primary">smoS</name>
    <name evidence="3" type="ORF">GCM10011594_33510</name>
</gene>
<evidence type="ECO:0000256" key="1">
    <source>
        <dbReference type="ARBA" id="ARBA00006484"/>
    </source>
</evidence>
<dbReference type="PANTHER" id="PTHR42760:SF133">
    <property type="entry name" value="3-OXOACYL-[ACYL-CARRIER-PROTEIN] REDUCTASE"/>
    <property type="match status" value="1"/>
</dbReference>
<dbReference type="InterPro" id="IPR020904">
    <property type="entry name" value="Sc_DH/Rdtase_CS"/>
</dbReference>
<dbReference type="FunFam" id="3.40.50.720:FF:000084">
    <property type="entry name" value="Short-chain dehydrogenase reductase"/>
    <property type="match status" value="1"/>
</dbReference>
<proteinExistence type="inferred from homology"/>
<comment type="similarity">
    <text evidence="1">Belongs to the short-chain dehydrogenases/reductases (SDR) family.</text>
</comment>
<dbReference type="PRINTS" id="PR00080">
    <property type="entry name" value="SDRFAMILY"/>
</dbReference>
<comment type="caution">
    <text evidence="3">The sequence shown here is derived from an EMBL/GenBank/DDBJ whole genome shotgun (WGS) entry which is preliminary data.</text>
</comment>
<reference evidence="3" key="2">
    <citation type="submission" date="2020-09" db="EMBL/GenBank/DDBJ databases">
        <authorList>
            <person name="Sun Q."/>
            <person name="Zhou Y."/>
        </authorList>
    </citation>
    <scope>NUCLEOTIDE SEQUENCE</scope>
    <source>
        <strain evidence="3">CGMCC 4.7308</strain>
    </source>
</reference>
<keyword evidence="2" id="KW-0560">Oxidoreductase</keyword>
<evidence type="ECO:0000313" key="3">
    <source>
        <dbReference type="EMBL" id="GGM10877.1"/>
    </source>
</evidence>
<dbReference type="RefSeq" id="WP_188943478.1">
    <property type="nucleotide sequence ID" value="NZ_BMNA01000008.1"/>
</dbReference>